<dbReference type="AlphaFoldDB" id="A0A934SJ60"/>
<dbReference type="Pfam" id="PF13803">
    <property type="entry name" value="DUF4184"/>
    <property type="match status" value="1"/>
</dbReference>
<keyword evidence="2" id="KW-0472">Membrane</keyword>
<feature type="transmembrane region" description="Helical" evidence="2">
    <location>
        <begin position="190"/>
        <end position="211"/>
    </location>
</feature>
<feature type="transmembrane region" description="Helical" evidence="2">
    <location>
        <begin position="231"/>
        <end position="249"/>
    </location>
</feature>
<keyword evidence="2" id="KW-0812">Transmembrane</keyword>
<proteinExistence type="predicted"/>
<evidence type="ECO:0000313" key="4">
    <source>
        <dbReference type="Proteomes" id="UP000636458"/>
    </source>
</evidence>
<dbReference type="InterPro" id="IPR025238">
    <property type="entry name" value="DUF4184"/>
</dbReference>
<feature type="transmembrane region" description="Helical" evidence="2">
    <location>
        <begin position="99"/>
        <end position="121"/>
    </location>
</feature>
<reference evidence="3" key="1">
    <citation type="submission" date="2021-01" db="EMBL/GenBank/DDBJ databases">
        <title>Lacisediminihabitans sp. nov. strain G11-30, isolated from Antarctic Soil.</title>
        <authorList>
            <person name="Li J."/>
        </authorList>
    </citation>
    <scope>NUCLEOTIDE SEQUENCE</scope>
    <source>
        <strain evidence="3">G11-30</strain>
    </source>
</reference>
<protein>
    <submittedName>
        <fullName evidence="3">DUF4184 family protein</fullName>
    </submittedName>
</protein>
<evidence type="ECO:0000256" key="1">
    <source>
        <dbReference type="SAM" id="MobiDB-lite"/>
    </source>
</evidence>
<dbReference type="EMBL" id="JAEPES010000002">
    <property type="protein sequence ID" value="MBK4347616.1"/>
    <property type="molecule type" value="Genomic_DNA"/>
</dbReference>
<keyword evidence="2" id="KW-1133">Transmembrane helix</keyword>
<evidence type="ECO:0000313" key="3">
    <source>
        <dbReference type="EMBL" id="MBK4347616.1"/>
    </source>
</evidence>
<feature type="region of interest" description="Disordered" evidence="1">
    <location>
        <begin position="253"/>
        <end position="272"/>
    </location>
</feature>
<accession>A0A934SJ60</accession>
<dbReference type="RefSeq" id="WP_200556042.1">
    <property type="nucleotide sequence ID" value="NZ_JAEPES010000002.1"/>
</dbReference>
<feature type="transmembrane region" description="Helical" evidence="2">
    <location>
        <begin position="57"/>
        <end position="78"/>
    </location>
</feature>
<feature type="transmembrane region" description="Helical" evidence="2">
    <location>
        <begin position="150"/>
        <end position="169"/>
    </location>
</feature>
<gene>
    <name evidence="3" type="ORF">IV501_08215</name>
</gene>
<sequence>MPFTPSHIAAILPVVRTPLLPASLAIGSMVPDLPYFVPLPVEREFSHSLPGVPLVDLPMGIASVLLWVLVFRAPLLDFAPAWLRRRFVMPKPWQRTTRALVTGALLVLLSLTVGIATHLIWDALTHPDGWVVLHAAVLREQYGPFAGYRWAQYGSSVVGLLVVAVWAVVWVRRTPLHALPLSRLRRSWRVVAWVAVAGVLTVIALLIWIAGLAGGSELLDRVVVYHVATRSIAAAGVLAVLLCLGWYLLPRGRGRDGQTERSTATTLPNTWA</sequence>
<dbReference type="Proteomes" id="UP000636458">
    <property type="component" value="Unassembled WGS sequence"/>
</dbReference>
<feature type="compositionally biased region" description="Polar residues" evidence="1">
    <location>
        <begin position="260"/>
        <end position="272"/>
    </location>
</feature>
<comment type="caution">
    <text evidence="3">The sequence shown here is derived from an EMBL/GenBank/DDBJ whole genome shotgun (WGS) entry which is preliminary data.</text>
</comment>
<keyword evidence="4" id="KW-1185">Reference proteome</keyword>
<organism evidence="3 4">
    <name type="scientific">Lacisediminihabitans changchengi</name>
    <dbReference type="NCBI Taxonomy" id="2787634"/>
    <lineage>
        <taxon>Bacteria</taxon>
        <taxon>Bacillati</taxon>
        <taxon>Actinomycetota</taxon>
        <taxon>Actinomycetes</taxon>
        <taxon>Micrococcales</taxon>
        <taxon>Microbacteriaceae</taxon>
        <taxon>Lacisediminihabitans</taxon>
    </lineage>
</organism>
<name>A0A934SJ60_9MICO</name>
<evidence type="ECO:0000256" key="2">
    <source>
        <dbReference type="SAM" id="Phobius"/>
    </source>
</evidence>